<feature type="signal peptide" evidence="2">
    <location>
        <begin position="1"/>
        <end position="19"/>
    </location>
</feature>
<dbReference type="RefSeq" id="WP_174497378.1">
    <property type="nucleotide sequence ID" value="NZ_CADDWK010000014.1"/>
</dbReference>
<keyword evidence="4" id="KW-0031">Aminopeptidase</keyword>
<dbReference type="GO" id="GO:0006508">
    <property type="term" value="P:proteolysis"/>
    <property type="evidence" value="ECO:0007669"/>
    <property type="project" value="InterPro"/>
</dbReference>
<evidence type="ECO:0000313" key="4">
    <source>
        <dbReference type="EMBL" id="MBB6454786.1"/>
    </source>
</evidence>
<dbReference type="Proteomes" id="UP000581688">
    <property type="component" value="Unassembled WGS sequence"/>
</dbReference>
<accession>A0A841Q8R4</accession>
<evidence type="ECO:0000256" key="2">
    <source>
        <dbReference type="SAM" id="SignalP"/>
    </source>
</evidence>
<comment type="caution">
    <text evidence="4">The sequence shown here is derived from an EMBL/GenBank/DDBJ whole genome shotgun (WGS) entry which is preliminary data.</text>
</comment>
<keyword evidence="5" id="KW-1185">Reference proteome</keyword>
<dbReference type="PANTHER" id="PTHR42776">
    <property type="entry name" value="SERINE PEPTIDASE S9 FAMILY MEMBER"/>
    <property type="match status" value="1"/>
</dbReference>
<dbReference type="Gene3D" id="3.40.50.1820">
    <property type="entry name" value="alpha/beta hydrolase"/>
    <property type="match status" value="1"/>
</dbReference>
<dbReference type="GO" id="GO:0004177">
    <property type="term" value="F:aminopeptidase activity"/>
    <property type="evidence" value="ECO:0007669"/>
    <property type="project" value="UniProtKB-KW"/>
</dbReference>
<gene>
    <name evidence="4" type="ORF">HNQ94_003275</name>
</gene>
<sequence length="291" mass="32675">MKKTTFLFMLFLLFITACEEEVKEPIITGKEPIQLHGKFADDTTAYEITYDSDGLNISGYLLMPSDLKEEAPVIMFNHGGVLDSGAISKKMLEDLAYWTHNGYIVLASQYRGVGESEGEYAFGDGDVEDVLNLLKAVDEIEHADDENVFMYGVSRGGMVTYQAVKEGADVKAAASVAGISDLVSGYKQAPSSLKYFLYETLGFLDANLSSYKERSAVYWAEKIDVPLLLIHAKQDPVIPVDQTKKLAEKLKLAHKNVKMLLFDSRYHTLTDQTEQYLEEVNNWFSQYKEPK</sequence>
<proteinExistence type="predicted"/>
<keyword evidence="4" id="KW-0645">Protease</keyword>
<reference evidence="4 5" key="1">
    <citation type="submission" date="2020-08" db="EMBL/GenBank/DDBJ databases">
        <title>Genomic Encyclopedia of Type Strains, Phase IV (KMG-IV): sequencing the most valuable type-strain genomes for metagenomic binning, comparative biology and taxonomic classification.</title>
        <authorList>
            <person name="Goeker M."/>
        </authorList>
    </citation>
    <scope>NUCLEOTIDE SEQUENCE [LARGE SCALE GENOMIC DNA]</scope>
    <source>
        <strain evidence="4 5">DSM 19612</strain>
    </source>
</reference>
<evidence type="ECO:0000313" key="5">
    <source>
        <dbReference type="Proteomes" id="UP000581688"/>
    </source>
</evidence>
<dbReference type="PROSITE" id="PS51257">
    <property type="entry name" value="PROKAR_LIPOPROTEIN"/>
    <property type="match status" value="1"/>
</dbReference>
<dbReference type="InterPro" id="IPR029058">
    <property type="entry name" value="AB_hydrolase_fold"/>
</dbReference>
<feature type="domain" description="Peptidase S9 prolyl oligopeptidase catalytic" evidence="3">
    <location>
        <begin position="95"/>
        <end position="287"/>
    </location>
</feature>
<evidence type="ECO:0000256" key="1">
    <source>
        <dbReference type="ARBA" id="ARBA00022801"/>
    </source>
</evidence>
<dbReference type="InterPro" id="IPR001375">
    <property type="entry name" value="Peptidase_S9_cat"/>
</dbReference>
<protein>
    <submittedName>
        <fullName evidence="4">Dipeptidyl aminopeptidase/acylaminoacyl peptidase</fullName>
    </submittedName>
</protein>
<evidence type="ECO:0000259" key="3">
    <source>
        <dbReference type="Pfam" id="PF00326"/>
    </source>
</evidence>
<name>A0A841Q8R4_9BACI</name>
<dbReference type="PANTHER" id="PTHR42776:SF27">
    <property type="entry name" value="DIPEPTIDYL PEPTIDASE FAMILY MEMBER 6"/>
    <property type="match status" value="1"/>
</dbReference>
<keyword evidence="2" id="KW-0732">Signal</keyword>
<keyword evidence="1" id="KW-0378">Hydrolase</keyword>
<dbReference type="EMBL" id="JACHGH010000012">
    <property type="protein sequence ID" value="MBB6454786.1"/>
    <property type="molecule type" value="Genomic_DNA"/>
</dbReference>
<organism evidence="4 5">
    <name type="scientific">Salirhabdus euzebyi</name>
    <dbReference type="NCBI Taxonomy" id="394506"/>
    <lineage>
        <taxon>Bacteria</taxon>
        <taxon>Bacillati</taxon>
        <taxon>Bacillota</taxon>
        <taxon>Bacilli</taxon>
        <taxon>Bacillales</taxon>
        <taxon>Bacillaceae</taxon>
        <taxon>Salirhabdus</taxon>
    </lineage>
</organism>
<feature type="chain" id="PRO_5039313785" evidence="2">
    <location>
        <begin position="20"/>
        <end position="291"/>
    </location>
</feature>
<dbReference type="SUPFAM" id="SSF53474">
    <property type="entry name" value="alpha/beta-Hydrolases"/>
    <property type="match status" value="1"/>
</dbReference>
<dbReference type="AlphaFoldDB" id="A0A841Q8R4"/>
<dbReference type="Pfam" id="PF00326">
    <property type="entry name" value="Peptidase_S9"/>
    <property type="match status" value="1"/>
</dbReference>
<dbReference type="GO" id="GO:0004252">
    <property type="term" value="F:serine-type endopeptidase activity"/>
    <property type="evidence" value="ECO:0007669"/>
    <property type="project" value="TreeGrafter"/>
</dbReference>